<feature type="region of interest" description="Disordered" evidence="1">
    <location>
        <begin position="192"/>
        <end position="223"/>
    </location>
</feature>
<keyword evidence="3" id="KW-1185">Reference proteome</keyword>
<feature type="compositionally biased region" description="Low complexity" evidence="1">
    <location>
        <begin position="308"/>
        <end position="321"/>
    </location>
</feature>
<evidence type="ECO:0000313" key="2">
    <source>
        <dbReference type="EMBL" id="MCL1635402.1"/>
    </source>
</evidence>
<protein>
    <submittedName>
        <fullName evidence="2">Uncharacterized protein</fullName>
    </submittedName>
</protein>
<sequence length="333" mass="38451">MSKKYSISESVGAGWEPVENYESLEKHHPTWPEDPERRNYSQIDGSREEFVYSSSRDRLVSKDFVLSVDGNPSVDIPSPVSGFVKRSARLDRWGAVEIYDSQGDDAKILARVLHMNPIRVTDGEKIEYGQLLGQQSNKAPIKIGVHTHMDFNEWHLNQFREYLHDLDSGAITPKGYINEYLKFDASRRQMDEEPQADRWFRSANPQPRTDVHDGRPDPRERNHPDYALYEAIRKALPDKYSDDMAAHVMLQAKIGGVLRANDIDKIIVRDDRIFVMGTTPGFRTDVYLSQAAPPMQETVQRSEDFDKQQAQQHQQWLAQEQQLSQERGMRYSL</sequence>
<evidence type="ECO:0000313" key="3">
    <source>
        <dbReference type="Proteomes" id="UP001431217"/>
    </source>
</evidence>
<reference evidence="2 3" key="1">
    <citation type="submission" date="2022-05" db="EMBL/GenBank/DDBJ databases">
        <title>Luteimonas sp. SX5, whole genome shotgun sequencing project.</title>
        <authorList>
            <person name="Zhao G."/>
            <person name="Shen L."/>
        </authorList>
    </citation>
    <scope>NUCLEOTIDE SEQUENCE [LARGE SCALE GENOMIC DNA]</scope>
    <source>
        <strain evidence="2 3">SX5</strain>
    </source>
</reference>
<dbReference type="RefSeq" id="WP_249474886.1">
    <property type="nucleotide sequence ID" value="NZ_JAMBEP010000002.1"/>
</dbReference>
<dbReference type="Proteomes" id="UP001431217">
    <property type="component" value="Unassembled WGS sequence"/>
</dbReference>
<comment type="caution">
    <text evidence="2">The sequence shown here is derived from an EMBL/GenBank/DDBJ whole genome shotgun (WGS) entry which is preliminary data.</text>
</comment>
<gene>
    <name evidence="2" type="ORF">M2650_12300</name>
</gene>
<feature type="compositionally biased region" description="Basic and acidic residues" evidence="1">
    <location>
        <begin position="209"/>
        <end position="223"/>
    </location>
</feature>
<organism evidence="2 3">
    <name type="scientific">Luteimonas galliterrae</name>
    <dbReference type="NCBI Taxonomy" id="2940486"/>
    <lineage>
        <taxon>Bacteria</taxon>
        <taxon>Pseudomonadati</taxon>
        <taxon>Pseudomonadota</taxon>
        <taxon>Gammaproteobacteria</taxon>
        <taxon>Lysobacterales</taxon>
        <taxon>Lysobacteraceae</taxon>
        <taxon>Luteimonas</taxon>
    </lineage>
</organism>
<name>A0ABT0MKI2_9GAMM</name>
<proteinExistence type="predicted"/>
<dbReference type="EMBL" id="JAMBEP010000002">
    <property type="protein sequence ID" value="MCL1635402.1"/>
    <property type="molecule type" value="Genomic_DNA"/>
</dbReference>
<evidence type="ECO:0000256" key="1">
    <source>
        <dbReference type="SAM" id="MobiDB-lite"/>
    </source>
</evidence>
<accession>A0ABT0MKI2</accession>
<feature type="region of interest" description="Disordered" evidence="1">
    <location>
        <begin position="297"/>
        <end position="321"/>
    </location>
</feature>